<dbReference type="SUPFAM" id="SSF55729">
    <property type="entry name" value="Acyl-CoA N-acyltransferases (Nat)"/>
    <property type="match status" value="1"/>
</dbReference>
<evidence type="ECO:0000313" key="2">
    <source>
        <dbReference type="EMBL" id="KLE00674.1"/>
    </source>
</evidence>
<dbReference type="GO" id="GO:0016747">
    <property type="term" value="F:acyltransferase activity, transferring groups other than amino-acyl groups"/>
    <property type="evidence" value="ECO:0007669"/>
    <property type="project" value="InterPro"/>
</dbReference>
<feature type="domain" description="N-acetyltransferase" evidence="1">
    <location>
        <begin position="36"/>
        <end position="136"/>
    </location>
</feature>
<sequence>MKILKLDKKYKNDFIHINNTTKEYLSNPSFFIGFFTENEINSFLETEDKAIFYGVIENEKLVAISGLFVEIEDFLDELKLLNINPKDVAEIGACMTLATSRSKGYMLNLNKKLLEVAKTKKIKYILATAHPENISSNKSLQNLKMKFIKEFTRHNFPRNLYILEL</sequence>
<reference evidence="2 3" key="1">
    <citation type="submission" date="2014-01" db="EMBL/GenBank/DDBJ databases">
        <title>Development of a Comparative Genomic Fingerprinting Assay for High Resolution Genotyping of Arcobacter butzleri.</title>
        <authorList>
            <person name="Webb A.L."/>
            <person name="Inglis G.D."/>
            <person name="Kruczkiewicz P."/>
            <person name="Selinger L.B."/>
            <person name="Taboada E.N."/>
        </authorList>
    </citation>
    <scope>NUCLEOTIDE SEQUENCE [LARGE SCALE GENOMIC DNA]</scope>
    <source>
        <strain evidence="2 3">L348</strain>
    </source>
</reference>
<gene>
    <name evidence="2" type="ORF">AA20_05175</name>
</gene>
<protein>
    <recommendedName>
        <fullName evidence="1">N-acetyltransferase domain-containing protein</fullName>
    </recommendedName>
</protein>
<dbReference type="PATRIC" id="fig|1447256.3.peg.1006"/>
<dbReference type="InterPro" id="IPR016181">
    <property type="entry name" value="Acyl_CoA_acyltransferase"/>
</dbReference>
<dbReference type="EMBL" id="JAIQ01000082">
    <property type="protein sequence ID" value="KLE00674.1"/>
    <property type="molecule type" value="Genomic_DNA"/>
</dbReference>
<dbReference type="AlphaFoldDB" id="A0A0G9K2C8"/>
<dbReference type="Proteomes" id="UP000035514">
    <property type="component" value="Unassembled WGS sequence"/>
</dbReference>
<accession>A0A0G9K2C8</accession>
<organism evidence="2 3">
    <name type="scientific">Aliarcobacter butzleri L348</name>
    <dbReference type="NCBI Taxonomy" id="1447256"/>
    <lineage>
        <taxon>Bacteria</taxon>
        <taxon>Pseudomonadati</taxon>
        <taxon>Campylobacterota</taxon>
        <taxon>Epsilonproteobacteria</taxon>
        <taxon>Campylobacterales</taxon>
        <taxon>Arcobacteraceae</taxon>
        <taxon>Aliarcobacter</taxon>
    </lineage>
</organism>
<evidence type="ECO:0000259" key="1">
    <source>
        <dbReference type="Pfam" id="PF00583"/>
    </source>
</evidence>
<name>A0A0G9K2C8_9BACT</name>
<dbReference type="InterPro" id="IPR000182">
    <property type="entry name" value="GNAT_dom"/>
</dbReference>
<dbReference type="Gene3D" id="3.40.630.30">
    <property type="match status" value="1"/>
</dbReference>
<dbReference type="Pfam" id="PF00583">
    <property type="entry name" value="Acetyltransf_1"/>
    <property type="match status" value="1"/>
</dbReference>
<dbReference type="RefSeq" id="WP_046996574.1">
    <property type="nucleotide sequence ID" value="NZ_JAIQ01000082.1"/>
</dbReference>
<comment type="caution">
    <text evidence="2">The sequence shown here is derived from an EMBL/GenBank/DDBJ whole genome shotgun (WGS) entry which is preliminary data.</text>
</comment>
<evidence type="ECO:0000313" key="3">
    <source>
        <dbReference type="Proteomes" id="UP000035514"/>
    </source>
</evidence>
<proteinExistence type="predicted"/>